<keyword evidence="6" id="KW-1185">Reference proteome</keyword>
<dbReference type="AlphaFoldDB" id="A0A9Q1BCK3"/>
<dbReference type="CDD" id="cd00041">
    <property type="entry name" value="CUB"/>
    <property type="match status" value="2"/>
</dbReference>
<evidence type="ECO:0000313" key="6">
    <source>
        <dbReference type="Proteomes" id="UP001152320"/>
    </source>
</evidence>
<dbReference type="FunFam" id="2.60.120.290:FF:000013">
    <property type="entry name" value="Membrane frizzled-related protein"/>
    <property type="match status" value="1"/>
</dbReference>
<dbReference type="SMART" id="SM00042">
    <property type="entry name" value="CUB"/>
    <property type="match status" value="1"/>
</dbReference>
<gene>
    <name evidence="5" type="ORF">HOLleu_41278</name>
</gene>
<reference evidence="5" key="1">
    <citation type="submission" date="2021-10" db="EMBL/GenBank/DDBJ databases">
        <title>Tropical sea cucumber genome reveals ecological adaptation and Cuvierian tubules defense mechanism.</title>
        <authorList>
            <person name="Chen T."/>
        </authorList>
    </citation>
    <scope>NUCLEOTIDE SEQUENCE</scope>
    <source>
        <strain evidence="5">Nanhai2018</strain>
        <tissue evidence="5">Muscle</tissue>
    </source>
</reference>
<dbReference type="PANTHER" id="PTHR24251">
    <property type="entry name" value="OVOCHYMASE-RELATED"/>
    <property type="match status" value="1"/>
</dbReference>
<dbReference type="OrthoDB" id="5975444at2759"/>
<dbReference type="InterPro" id="IPR035914">
    <property type="entry name" value="Sperma_CUB_dom_sf"/>
</dbReference>
<dbReference type="PANTHER" id="PTHR24251:SF37">
    <property type="entry name" value="CUB DOMAIN-CONTAINING PROTEIN"/>
    <property type="match status" value="1"/>
</dbReference>
<accession>A0A9Q1BCK3</accession>
<evidence type="ECO:0000256" key="3">
    <source>
        <dbReference type="PROSITE-ProRule" id="PRU00059"/>
    </source>
</evidence>
<organism evidence="5 6">
    <name type="scientific">Holothuria leucospilota</name>
    <name type="common">Black long sea cucumber</name>
    <name type="synonym">Mertensiothuria leucospilota</name>
    <dbReference type="NCBI Taxonomy" id="206669"/>
    <lineage>
        <taxon>Eukaryota</taxon>
        <taxon>Metazoa</taxon>
        <taxon>Echinodermata</taxon>
        <taxon>Eleutherozoa</taxon>
        <taxon>Echinozoa</taxon>
        <taxon>Holothuroidea</taxon>
        <taxon>Aspidochirotacea</taxon>
        <taxon>Aspidochirotida</taxon>
        <taxon>Holothuriidae</taxon>
        <taxon>Holothuria</taxon>
    </lineage>
</organism>
<dbReference type="Proteomes" id="UP001152320">
    <property type="component" value="Chromosome 23"/>
</dbReference>
<comment type="caution">
    <text evidence="5">The sequence shown here is derived from an EMBL/GenBank/DDBJ whole genome shotgun (WGS) entry which is preliminary data.</text>
</comment>
<dbReference type="PROSITE" id="PS01180">
    <property type="entry name" value="CUB"/>
    <property type="match status" value="2"/>
</dbReference>
<name>A0A9Q1BCK3_HOLLE</name>
<evidence type="ECO:0000259" key="4">
    <source>
        <dbReference type="PROSITE" id="PS01180"/>
    </source>
</evidence>
<evidence type="ECO:0000313" key="5">
    <source>
        <dbReference type="EMBL" id="KAJ8019622.1"/>
    </source>
</evidence>
<dbReference type="SUPFAM" id="SSF49854">
    <property type="entry name" value="Spermadhesin, CUB domain"/>
    <property type="match status" value="2"/>
</dbReference>
<dbReference type="Gene3D" id="2.60.120.290">
    <property type="entry name" value="Spermadhesin, CUB domain"/>
    <property type="match status" value="2"/>
</dbReference>
<keyword evidence="2" id="KW-1015">Disulfide bond</keyword>
<sequence>MSMEMTSTVPISSPFLTDISSMSLFWILNWKLQRLVAMINYRIFDGIDNTTNEIAELCGEILPDPVFTSGSDSFIEFTSDASVTRTGFKAVITSALNVPQTDCDNIYTDESETVTSPNYPDDYGINEDCGNTIQAPAGRVIRLTFQTFHLESTSATCTYDSVNIYEGDSTSSPLLAGPFCGSTIPPPVTSTGNVMYVYFESDGSVQESGFLATFEFL</sequence>
<evidence type="ECO:0000256" key="1">
    <source>
        <dbReference type="ARBA" id="ARBA00022737"/>
    </source>
</evidence>
<protein>
    <submittedName>
        <fullName evidence="5">Bone morphogenetic protein 1-like</fullName>
    </submittedName>
</protein>
<evidence type="ECO:0000256" key="2">
    <source>
        <dbReference type="ARBA" id="ARBA00023157"/>
    </source>
</evidence>
<feature type="domain" description="CUB" evidence="4">
    <location>
        <begin position="103"/>
        <end position="217"/>
    </location>
</feature>
<keyword evidence="1" id="KW-0677">Repeat</keyword>
<proteinExistence type="predicted"/>
<dbReference type="EMBL" id="JAIZAY010000023">
    <property type="protein sequence ID" value="KAJ8019622.1"/>
    <property type="molecule type" value="Genomic_DNA"/>
</dbReference>
<dbReference type="InterPro" id="IPR000859">
    <property type="entry name" value="CUB_dom"/>
</dbReference>
<comment type="caution">
    <text evidence="3">Lacks conserved residue(s) required for the propagation of feature annotation.</text>
</comment>
<feature type="domain" description="CUB" evidence="4">
    <location>
        <begin position="43"/>
        <end position="95"/>
    </location>
</feature>
<dbReference type="Pfam" id="PF00431">
    <property type="entry name" value="CUB"/>
    <property type="match status" value="2"/>
</dbReference>